<dbReference type="Pfam" id="PF00005">
    <property type="entry name" value="ABC_tran"/>
    <property type="match status" value="1"/>
</dbReference>
<dbReference type="PANTHER" id="PTHR24221">
    <property type="entry name" value="ATP-BINDING CASSETTE SUB-FAMILY B"/>
    <property type="match status" value="1"/>
</dbReference>
<evidence type="ECO:0000313" key="13">
    <source>
        <dbReference type="EMBL" id="KRQ98322.1"/>
    </source>
</evidence>
<dbReference type="PROSITE" id="PS50929">
    <property type="entry name" value="ABC_TM1F"/>
    <property type="match status" value="1"/>
</dbReference>
<dbReference type="STRING" id="1518501.CQ10_00750"/>
<proteinExistence type="inferred from homology"/>
<dbReference type="InterPro" id="IPR039421">
    <property type="entry name" value="Type_1_exporter"/>
</dbReference>
<dbReference type="SUPFAM" id="SSF52540">
    <property type="entry name" value="P-loop containing nucleoside triphosphate hydrolases"/>
    <property type="match status" value="1"/>
</dbReference>
<keyword evidence="14" id="KW-1185">Reference proteome</keyword>
<accession>A0A0R3KYV8</accession>
<dbReference type="GO" id="GO:0005886">
    <property type="term" value="C:plasma membrane"/>
    <property type="evidence" value="ECO:0007669"/>
    <property type="project" value="UniProtKB-SubCell"/>
</dbReference>
<sequence length="606" mass="65529">MTELPSKPTRKITDDPYGAAILIRRLVMEQGFVYWRRYLTAFALMGVSAGATAGSAYILGQVINQAYIDKNVVGIAILSGVTVVLLFIKGLATYGHTVILSKISNAILANNQRRLFAKLMSESIGFYSERHSSEFLARLTSGAKSITDVLTLLINAVGRDVLLLVSLIGVMVSQDPVLSFIGLVVVPPAMLILRKLVKRIKGLAHNQFTGSADIMETMQESLQGIRTVKAFTLEQTMQRRIDENIAIVERNANKMARVSNRSNPLMEMLGGFAVAGCLLYGGYSVVALGATPGQFFSFMTAFLLATEPAKRLARLNIDLNSQLVGARMLLEIVDSPASEPADNDKPALKLSNARVEFRDVNFSYRPDEPVLKAMSFIAEPGKTTALVGPSGGGKSTVLALLLRLYEVKDGEILIDGQNISGVSRHSLRAQTGYVGQDVYLFRDTIGANIAFGKQGATQDEIVAAAKAACAHDFIMGFPLGYATPVGEHGTQLSGGQRQRIAVARALLKNAPIILLDEATAALDSESEKAVQEAIEHLCQNRTTIVIAHRLHTIMHADAILVVEGGEIVERGQHDDLLRRGGRYASFFRLQQRDAGHPSLAPVSATA</sequence>
<dbReference type="EMBL" id="LLXX01000177">
    <property type="protein sequence ID" value="KRQ98322.1"/>
    <property type="molecule type" value="Genomic_DNA"/>
</dbReference>
<keyword evidence="3" id="KW-0813">Transport</keyword>
<dbReference type="InterPro" id="IPR003439">
    <property type="entry name" value="ABC_transporter-like_ATP-bd"/>
</dbReference>
<dbReference type="GO" id="GO:0016887">
    <property type="term" value="F:ATP hydrolysis activity"/>
    <property type="evidence" value="ECO:0007669"/>
    <property type="project" value="InterPro"/>
</dbReference>
<keyword evidence="6 13" id="KW-0067">ATP-binding</keyword>
<dbReference type="Gene3D" id="3.40.50.300">
    <property type="entry name" value="P-loop containing nucleotide triphosphate hydrolases"/>
    <property type="match status" value="1"/>
</dbReference>
<evidence type="ECO:0000259" key="12">
    <source>
        <dbReference type="PROSITE" id="PS50929"/>
    </source>
</evidence>
<dbReference type="RefSeq" id="WP_057854154.1">
    <property type="nucleotide sequence ID" value="NZ_LLXX01000177.1"/>
</dbReference>
<feature type="transmembrane region" description="Helical" evidence="10">
    <location>
        <begin position="38"/>
        <end position="60"/>
    </location>
</feature>
<dbReference type="InterPro" id="IPR027417">
    <property type="entry name" value="P-loop_NTPase"/>
</dbReference>
<keyword evidence="4 10" id="KW-0812">Transmembrane</keyword>
<comment type="similarity">
    <text evidence="2">Belongs to the ABC transporter superfamily.</text>
</comment>
<dbReference type="InterPro" id="IPR017871">
    <property type="entry name" value="ABC_transporter-like_CS"/>
</dbReference>
<gene>
    <name evidence="13" type="ORF">CP49_10300</name>
</gene>
<comment type="function">
    <text evidence="9">Involved in beta-(1--&gt;2)glucan export. Transmembrane domains (TMD) form a pore in the inner membrane and the ATP-binding domain (NBD) is responsible for energy generation.</text>
</comment>
<dbReference type="PANTHER" id="PTHR24221:SF654">
    <property type="entry name" value="ATP-BINDING CASSETTE SUB-FAMILY B MEMBER 6"/>
    <property type="match status" value="1"/>
</dbReference>
<protein>
    <submittedName>
        <fullName evidence="13">ABC transporter ATP-binding protein</fullName>
    </submittedName>
</protein>
<reference evidence="13 14" key="1">
    <citation type="submission" date="2014-03" db="EMBL/GenBank/DDBJ databases">
        <title>Bradyrhizobium valentinum sp. nov., isolated from effective nodules of Lupinus mariae-josephae, a lupine endemic of basic-lime soils in Eastern Spain.</title>
        <authorList>
            <person name="Duran D."/>
            <person name="Rey L."/>
            <person name="Navarro A."/>
            <person name="Busquets A."/>
            <person name="Imperial J."/>
            <person name="Ruiz-Argueso T."/>
        </authorList>
    </citation>
    <scope>NUCLEOTIDE SEQUENCE [LARGE SCALE GENOMIC DNA]</scope>
    <source>
        <strain evidence="13 14">LmjM3</strain>
    </source>
</reference>
<keyword evidence="7 10" id="KW-1133">Transmembrane helix</keyword>
<dbReference type="GO" id="GO:0005524">
    <property type="term" value="F:ATP binding"/>
    <property type="evidence" value="ECO:0007669"/>
    <property type="project" value="UniProtKB-KW"/>
</dbReference>
<dbReference type="InterPro" id="IPR011527">
    <property type="entry name" value="ABC1_TM_dom"/>
</dbReference>
<dbReference type="InterPro" id="IPR036640">
    <property type="entry name" value="ABC1_TM_sf"/>
</dbReference>
<dbReference type="GO" id="GO:0034040">
    <property type="term" value="F:ATPase-coupled lipid transmembrane transporter activity"/>
    <property type="evidence" value="ECO:0007669"/>
    <property type="project" value="TreeGrafter"/>
</dbReference>
<feature type="domain" description="ABC transporter" evidence="11">
    <location>
        <begin position="355"/>
        <end position="589"/>
    </location>
</feature>
<organism evidence="13 14">
    <name type="scientific">Bradyrhizobium valentinum</name>
    <dbReference type="NCBI Taxonomy" id="1518501"/>
    <lineage>
        <taxon>Bacteria</taxon>
        <taxon>Pseudomonadati</taxon>
        <taxon>Pseudomonadota</taxon>
        <taxon>Alphaproteobacteria</taxon>
        <taxon>Hyphomicrobiales</taxon>
        <taxon>Nitrobacteraceae</taxon>
        <taxon>Bradyrhizobium</taxon>
    </lineage>
</organism>
<name>A0A0R3KYV8_9BRAD</name>
<feature type="transmembrane region" description="Helical" evidence="10">
    <location>
        <begin position="72"/>
        <end position="92"/>
    </location>
</feature>
<feature type="transmembrane region" description="Helical" evidence="10">
    <location>
        <begin position="264"/>
        <end position="281"/>
    </location>
</feature>
<evidence type="ECO:0000256" key="10">
    <source>
        <dbReference type="SAM" id="Phobius"/>
    </source>
</evidence>
<comment type="subcellular location">
    <subcellularLocation>
        <location evidence="1">Cell membrane</location>
        <topology evidence="1">Multi-pass membrane protein</topology>
    </subcellularLocation>
</comment>
<dbReference type="GO" id="GO:0140359">
    <property type="term" value="F:ABC-type transporter activity"/>
    <property type="evidence" value="ECO:0007669"/>
    <property type="project" value="InterPro"/>
</dbReference>
<evidence type="ECO:0000256" key="9">
    <source>
        <dbReference type="ARBA" id="ARBA00024722"/>
    </source>
</evidence>
<dbReference type="InterPro" id="IPR003593">
    <property type="entry name" value="AAA+_ATPase"/>
</dbReference>
<dbReference type="Proteomes" id="UP000051913">
    <property type="component" value="Unassembled WGS sequence"/>
</dbReference>
<keyword evidence="5" id="KW-0547">Nucleotide-binding</keyword>
<evidence type="ECO:0000256" key="8">
    <source>
        <dbReference type="ARBA" id="ARBA00023136"/>
    </source>
</evidence>
<comment type="caution">
    <text evidence="13">The sequence shown here is derived from an EMBL/GenBank/DDBJ whole genome shotgun (WGS) entry which is preliminary data.</text>
</comment>
<dbReference type="Gene3D" id="1.20.1560.10">
    <property type="entry name" value="ABC transporter type 1, transmembrane domain"/>
    <property type="match status" value="1"/>
</dbReference>
<dbReference type="AlphaFoldDB" id="A0A0R3KYV8"/>
<evidence type="ECO:0000256" key="7">
    <source>
        <dbReference type="ARBA" id="ARBA00022989"/>
    </source>
</evidence>
<feature type="transmembrane region" description="Helical" evidence="10">
    <location>
        <begin position="177"/>
        <end position="193"/>
    </location>
</feature>
<dbReference type="FunFam" id="3.40.50.300:FF:000287">
    <property type="entry name" value="Multidrug ABC transporter ATP-binding protein"/>
    <property type="match status" value="1"/>
</dbReference>
<dbReference type="PROSITE" id="PS00211">
    <property type="entry name" value="ABC_TRANSPORTER_1"/>
    <property type="match status" value="1"/>
</dbReference>
<dbReference type="Pfam" id="PF00664">
    <property type="entry name" value="ABC_membrane"/>
    <property type="match status" value="1"/>
</dbReference>
<dbReference type="PROSITE" id="PS50893">
    <property type="entry name" value="ABC_TRANSPORTER_2"/>
    <property type="match status" value="1"/>
</dbReference>
<evidence type="ECO:0000256" key="3">
    <source>
        <dbReference type="ARBA" id="ARBA00022448"/>
    </source>
</evidence>
<evidence type="ECO:0000259" key="11">
    <source>
        <dbReference type="PROSITE" id="PS50893"/>
    </source>
</evidence>
<evidence type="ECO:0000256" key="5">
    <source>
        <dbReference type="ARBA" id="ARBA00022741"/>
    </source>
</evidence>
<evidence type="ECO:0000256" key="6">
    <source>
        <dbReference type="ARBA" id="ARBA00022840"/>
    </source>
</evidence>
<evidence type="ECO:0000256" key="1">
    <source>
        <dbReference type="ARBA" id="ARBA00004651"/>
    </source>
</evidence>
<dbReference type="SMART" id="SM00382">
    <property type="entry name" value="AAA"/>
    <property type="match status" value="1"/>
</dbReference>
<dbReference type="CDD" id="cd18552">
    <property type="entry name" value="ABC_6TM_MsbA_like"/>
    <property type="match status" value="1"/>
</dbReference>
<dbReference type="SUPFAM" id="SSF90123">
    <property type="entry name" value="ABC transporter transmembrane region"/>
    <property type="match status" value="1"/>
</dbReference>
<evidence type="ECO:0000256" key="4">
    <source>
        <dbReference type="ARBA" id="ARBA00022692"/>
    </source>
</evidence>
<evidence type="ECO:0000313" key="14">
    <source>
        <dbReference type="Proteomes" id="UP000051913"/>
    </source>
</evidence>
<keyword evidence="8 10" id="KW-0472">Membrane</keyword>
<feature type="domain" description="ABC transmembrane type-1" evidence="12">
    <location>
        <begin position="39"/>
        <end position="321"/>
    </location>
</feature>
<evidence type="ECO:0000256" key="2">
    <source>
        <dbReference type="ARBA" id="ARBA00005417"/>
    </source>
</evidence>